<dbReference type="InterPro" id="IPR018713">
    <property type="entry name" value="MPAB/Lcp_cat_dom"/>
</dbReference>
<accession>A0A6J6DI30</accession>
<feature type="domain" description="ER-bound oxygenase mpaB/mpaB'/Rubber oxygenase catalytic" evidence="1">
    <location>
        <begin position="57"/>
        <end position="279"/>
    </location>
</feature>
<dbReference type="GO" id="GO:0016491">
    <property type="term" value="F:oxidoreductase activity"/>
    <property type="evidence" value="ECO:0007669"/>
    <property type="project" value="InterPro"/>
</dbReference>
<dbReference type="PANTHER" id="PTHR36151:SF3">
    <property type="entry name" value="ER-BOUND OXYGENASE MPAB_MPAB'_RUBBER OXYGENASE CATALYTIC DOMAIN-CONTAINING PROTEIN"/>
    <property type="match status" value="1"/>
</dbReference>
<evidence type="ECO:0000313" key="2">
    <source>
        <dbReference type="EMBL" id="CAB4563741.1"/>
    </source>
</evidence>
<gene>
    <name evidence="2" type="ORF">UFOPK1572_00996</name>
    <name evidence="3" type="ORF">UFOPK2169_01336</name>
</gene>
<proteinExistence type="predicted"/>
<organism evidence="2">
    <name type="scientific">freshwater metagenome</name>
    <dbReference type="NCBI Taxonomy" id="449393"/>
    <lineage>
        <taxon>unclassified sequences</taxon>
        <taxon>metagenomes</taxon>
        <taxon>ecological metagenomes</taxon>
    </lineage>
</organism>
<evidence type="ECO:0000259" key="1">
    <source>
        <dbReference type="Pfam" id="PF09995"/>
    </source>
</evidence>
<evidence type="ECO:0000313" key="3">
    <source>
        <dbReference type="EMBL" id="CAB4659959.1"/>
    </source>
</evidence>
<dbReference type="Pfam" id="PF09995">
    <property type="entry name" value="MPAB_Lcp_cat"/>
    <property type="match status" value="1"/>
</dbReference>
<name>A0A6J6DI30_9ZZZZ</name>
<dbReference type="EMBL" id="CAEZTC010000123">
    <property type="protein sequence ID" value="CAB4563741.1"/>
    <property type="molecule type" value="Genomic_DNA"/>
</dbReference>
<protein>
    <submittedName>
        <fullName evidence="2">Unannotated protein</fullName>
    </submittedName>
</protein>
<sequence>MSSSPAPLTDRVESVRRAIADALRDRVVGDNAEEKREAIMAATGPRWFSPDRPIHTIHTDASMFIGGMRALLLQSLHPLAMAGVAQHSDYKADPWGRLQRTADFLATTSFGPADIAEETIARIRKVHSYVHGTASDGRPYSASDPHLLRWVHVAEVDSFIAAHRAYGAEKLSEATYDGYVEDMALIARKLGVPAPPTSVQGLRDQLLMFRGELKATPESRDVARYLLLTPPMSLATRIPYSLISAAAIAILPAWARADLRLPYLPVTERTVLRPIGQAITSTIRWATAIDQPFTERIETSISPGISDIS</sequence>
<dbReference type="PANTHER" id="PTHR36151">
    <property type="entry name" value="BLR2777 PROTEIN"/>
    <property type="match status" value="1"/>
</dbReference>
<dbReference type="AlphaFoldDB" id="A0A6J6DI30"/>
<dbReference type="EMBL" id="CAEZWE010000063">
    <property type="protein sequence ID" value="CAB4659959.1"/>
    <property type="molecule type" value="Genomic_DNA"/>
</dbReference>
<reference evidence="2" key="1">
    <citation type="submission" date="2020-05" db="EMBL/GenBank/DDBJ databases">
        <authorList>
            <person name="Chiriac C."/>
            <person name="Salcher M."/>
            <person name="Ghai R."/>
            <person name="Kavagutti S V."/>
        </authorList>
    </citation>
    <scope>NUCLEOTIDE SEQUENCE</scope>
</reference>